<gene>
    <name evidence="3" type="ORF">KVT40_007232</name>
</gene>
<dbReference type="PANTHER" id="PTHR13349:SF2">
    <property type="entry name" value="TRANSLATION MACHINERY-ASSOCIATED PROTEIN 16"/>
    <property type="match status" value="1"/>
</dbReference>
<dbReference type="InterPro" id="IPR021346">
    <property type="entry name" value="Tma16"/>
</dbReference>
<evidence type="ECO:0008006" key="5">
    <source>
        <dbReference type="Google" id="ProtNLM"/>
    </source>
</evidence>
<evidence type="ECO:0000256" key="1">
    <source>
        <dbReference type="ARBA" id="ARBA00034127"/>
    </source>
</evidence>
<feature type="compositionally biased region" description="Basic residues" evidence="2">
    <location>
        <begin position="8"/>
        <end position="19"/>
    </location>
</feature>
<protein>
    <recommendedName>
        <fullName evidence="5">Translation machinery-associated protein 16</fullName>
    </recommendedName>
</protein>
<dbReference type="Pfam" id="PF11176">
    <property type="entry name" value="Tma16"/>
    <property type="match status" value="1"/>
</dbReference>
<evidence type="ECO:0000313" key="4">
    <source>
        <dbReference type="Proteomes" id="UP000809789"/>
    </source>
</evidence>
<name>A0A8K0KWP2_9PEZI</name>
<feature type="region of interest" description="Disordered" evidence="2">
    <location>
        <begin position="180"/>
        <end position="223"/>
    </location>
</feature>
<dbReference type="GO" id="GO:0005634">
    <property type="term" value="C:nucleus"/>
    <property type="evidence" value="ECO:0007669"/>
    <property type="project" value="TreeGrafter"/>
</dbReference>
<feature type="region of interest" description="Disordered" evidence="2">
    <location>
        <begin position="1"/>
        <end position="47"/>
    </location>
</feature>
<evidence type="ECO:0000256" key="2">
    <source>
        <dbReference type="SAM" id="MobiDB-lite"/>
    </source>
</evidence>
<feature type="compositionally biased region" description="Basic and acidic residues" evidence="2">
    <location>
        <begin position="31"/>
        <end position="47"/>
    </location>
</feature>
<comment type="similarity">
    <text evidence="1">Belongs to the TMA16 family.</text>
</comment>
<organism evidence="3 4">
    <name type="scientific">Elsinoe batatas</name>
    <dbReference type="NCBI Taxonomy" id="2601811"/>
    <lineage>
        <taxon>Eukaryota</taxon>
        <taxon>Fungi</taxon>
        <taxon>Dikarya</taxon>
        <taxon>Ascomycota</taxon>
        <taxon>Pezizomycotina</taxon>
        <taxon>Dothideomycetes</taxon>
        <taxon>Dothideomycetidae</taxon>
        <taxon>Myriangiales</taxon>
        <taxon>Elsinoaceae</taxon>
        <taxon>Elsinoe</taxon>
    </lineage>
</organism>
<sequence>MPSALNKVQKRISKKRTSKLGKSSSLNALHENSRDAQRIRRAAARDEKVIRGERERERKNDRFLKRLSHIHAALRLSQLQSQSASPPTMTIQEMHALISSLLATHTSALSAHVSARRPGRPKTRDHERAGAELAAEEAEYESGFWMVDLRKEENVRRFERWDGKWEGLGGLEFIRVRRRRGGGRDGVGNGEGEGGMEGVEGGDGGEDWEETVIQSRFPPTGAA</sequence>
<comment type="caution">
    <text evidence="3">The sequence shown here is derived from an EMBL/GenBank/DDBJ whole genome shotgun (WGS) entry which is preliminary data.</text>
</comment>
<dbReference type="EMBL" id="JAESVG020000008">
    <property type="protein sequence ID" value="KAG8625481.1"/>
    <property type="molecule type" value="Genomic_DNA"/>
</dbReference>
<proteinExistence type="inferred from homology"/>
<dbReference type="PANTHER" id="PTHR13349">
    <property type="entry name" value="TRANSLATION MACHINERY-ASSOCIATED PROTEIN 16"/>
    <property type="match status" value="1"/>
</dbReference>
<feature type="compositionally biased region" description="Gly residues" evidence="2">
    <location>
        <begin position="184"/>
        <end position="202"/>
    </location>
</feature>
<accession>A0A8K0KWP2</accession>
<dbReference type="AlphaFoldDB" id="A0A8K0KWP2"/>
<dbReference type="Proteomes" id="UP000809789">
    <property type="component" value="Unassembled WGS sequence"/>
</dbReference>
<dbReference type="InterPro" id="IPR038356">
    <property type="entry name" value="Tma16_sf"/>
</dbReference>
<dbReference type="OrthoDB" id="270284at2759"/>
<keyword evidence="4" id="KW-1185">Reference proteome</keyword>
<evidence type="ECO:0000313" key="3">
    <source>
        <dbReference type="EMBL" id="KAG8625481.1"/>
    </source>
</evidence>
<dbReference type="Gene3D" id="1.20.1440.170">
    <property type="entry name" value="Translation machinery-associated protein 16-like"/>
    <property type="match status" value="1"/>
</dbReference>
<reference evidence="3" key="1">
    <citation type="submission" date="2021-07" db="EMBL/GenBank/DDBJ databases">
        <title>Elsinoe batatas strain:CRI-CJ2 Genome sequencing and assembly.</title>
        <authorList>
            <person name="Huang L."/>
        </authorList>
    </citation>
    <scope>NUCLEOTIDE SEQUENCE</scope>
    <source>
        <strain evidence="3">CRI-CJ2</strain>
    </source>
</reference>